<proteinExistence type="predicted"/>
<keyword evidence="1" id="KW-0472">Membrane</keyword>
<dbReference type="InterPro" id="IPR056924">
    <property type="entry name" value="SH3_Tf2-1"/>
</dbReference>
<dbReference type="SUPFAM" id="SSF53098">
    <property type="entry name" value="Ribonuclease H-like"/>
    <property type="match status" value="1"/>
</dbReference>
<feature type="domain" description="Tf2-1-like SH3-like" evidence="2">
    <location>
        <begin position="265"/>
        <end position="308"/>
    </location>
</feature>
<reference evidence="3" key="1">
    <citation type="journal article" date="2019" name="Sci. Rep.">
        <title>Draft genome of Tanacetum cinerariifolium, the natural source of mosquito coil.</title>
        <authorList>
            <person name="Yamashiro T."/>
            <person name="Shiraishi A."/>
            <person name="Satake H."/>
            <person name="Nakayama K."/>
        </authorList>
    </citation>
    <scope>NUCLEOTIDE SEQUENCE</scope>
</reference>
<dbReference type="Gene3D" id="1.10.340.70">
    <property type="match status" value="1"/>
</dbReference>
<evidence type="ECO:0000313" key="3">
    <source>
        <dbReference type="EMBL" id="GEU66321.1"/>
    </source>
</evidence>
<evidence type="ECO:0000256" key="1">
    <source>
        <dbReference type="SAM" id="Phobius"/>
    </source>
</evidence>
<dbReference type="PANTHER" id="PTHR46148:SF57">
    <property type="entry name" value="OS12G0499874 PROTEIN"/>
    <property type="match status" value="1"/>
</dbReference>
<name>A0A6L2LX13_TANCI</name>
<dbReference type="InterPro" id="IPR036397">
    <property type="entry name" value="RNaseH_sf"/>
</dbReference>
<accession>A0A6L2LX13</accession>
<dbReference type="InterPro" id="IPR012337">
    <property type="entry name" value="RNaseH-like_sf"/>
</dbReference>
<dbReference type="GO" id="GO:0003676">
    <property type="term" value="F:nucleic acid binding"/>
    <property type="evidence" value="ECO:0007669"/>
    <property type="project" value="InterPro"/>
</dbReference>
<dbReference type="Pfam" id="PF24626">
    <property type="entry name" value="SH3_Tf2-1"/>
    <property type="match status" value="1"/>
</dbReference>
<organism evidence="3">
    <name type="scientific">Tanacetum cinerariifolium</name>
    <name type="common">Dalmatian daisy</name>
    <name type="synonym">Chrysanthemum cinerariifolium</name>
    <dbReference type="NCBI Taxonomy" id="118510"/>
    <lineage>
        <taxon>Eukaryota</taxon>
        <taxon>Viridiplantae</taxon>
        <taxon>Streptophyta</taxon>
        <taxon>Embryophyta</taxon>
        <taxon>Tracheophyta</taxon>
        <taxon>Spermatophyta</taxon>
        <taxon>Magnoliopsida</taxon>
        <taxon>eudicotyledons</taxon>
        <taxon>Gunneridae</taxon>
        <taxon>Pentapetalae</taxon>
        <taxon>asterids</taxon>
        <taxon>campanulids</taxon>
        <taxon>Asterales</taxon>
        <taxon>Asteraceae</taxon>
        <taxon>Asteroideae</taxon>
        <taxon>Anthemideae</taxon>
        <taxon>Anthemidinae</taxon>
        <taxon>Tanacetum</taxon>
    </lineage>
</organism>
<feature type="transmembrane region" description="Helical" evidence="1">
    <location>
        <begin position="28"/>
        <end position="53"/>
    </location>
</feature>
<protein>
    <recommendedName>
        <fullName evidence="2">Tf2-1-like SH3-like domain-containing protein</fullName>
    </recommendedName>
</protein>
<sequence length="308" mass="35123">MVEMCLGDGDVAKMVVVSLVDREEADMVVVSAVVAAVVALVAASYSLLLISMCCDDAYRVMPRVSALAGCDRLVSELGYKEVGYSISEDPKDEPIEEEPLEELNEEGDCDCDIHYYPRKADVVADALSRKERAKPRRVRSMYMKIQSSIQGKLLAPQKNKQRKRTRKLKCCVARINKWKTKKMEGADKMYYDLRDMYWWPVMKKDIATHVKGQSERTIQTLDDMLRACVIDFGGSWDIRLPLAEFSYNNSYHSNIRCKLLEFKVGDQVLLKVSPWKGAIRFKKKGKLASRYGGPFEIHERIGLVAYRL</sequence>
<keyword evidence="1" id="KW-0812">Transmembrane</keyword>
<dbReference type="Gene3D" id="3.30.420.10">
    <property type="entry name" value="Ribonuclease H-like superfamily/Ribonuclease H"/>
    <property type="match status" value="1"/>
</dbReference>
<dbReference type="AlphaFoldDB" id="A0A6L2LX13"/>
<dbReference type="EMBL" id="BKCJ010005361">
    <property type="protein sequence ID" value="GEU66321.1"/>
    <property type="molecule type" value="Genomic_DNA"/>
</dbReference>
<evidence type="ECO:0000259" key="2">
    <source>
        <dbReference type="Pfam" id="PF24626"/>
    </source>
</evidence>
<comment type="caution">
    <text evidence="3">The sequence shown here is derived from an EMBL/GenBank/DDBJ whole genome shotgun (WGS) entry which is preliminary data.</text>
</comment>
<gene>
    <name evidence="3" type="ORF">Tci_038299</name>
</gene>
<dbReference type="PANTHER" id="PTHR46148">
    <property type="entry name" value="CHROMO DOMAIN-CONTAINING PROTEIN"/>
    <property type="match status" value="1"/>
</dbReference>
<keyword evidence="1" id="KW-1133">Transmembrane helix</keyword>